<dbReference type="AlphaFoldDB" id="A0A7V8FI87"/>
<dbReference type="Proteomes" id="UP000487117">
    <property type="component" value="Unassembled WGS sequence"/>
</dbReference>
<sequence length="65" mass="7219">MKARPNSPNGMWERLSFTIERDHRGARTIRRPNGSVVDTTRMDGEDGHAAELRVASTELAKQVAA</sequence>
<name>A0A7V8FI87_STEMA</name>
<evidence type="ECO:0000313" key="1">
    <source>
        <dbReference type="EMBL" id="KAF1016216.1"/>
    </source>
</evidence>
<proteinExistence type="predicted"/>
<dbReference type="EMBL" id="WNDS01000002">
    <property type="protein sequence ID" value="KAF1016216.1"/>
    <property type="molecule type" value="Genomic_DNA"/>
</dbReference>
<organism evidence="1 2">
    <name type="scientific">Stenotrophomonas maltophilia</name>
    <name type="common">Pseudomonas maltophilia</name>
    <name type="synonym">Xanthomonas maltophilia</name>
    <dbReference type="NCBI Taxonomy" id="40324"/>
    <lineage>
        <taxon>Bacteria</taxon>
        <taxon>Pseudomonadati</taxon>
        <taxon>Pseudomonadota</taxon>
        <taxon>Gammaproteobacteria</taxon>
        <taxon>Lysobacterales</taxon>
        <taxon>Lysobacteraceae</taxon>
        <taxon>Stenotrophomonas</taxon>
        <taxon>Stenotrophomonas maltophilia group</taxon>
    </lineage>
</organism>
<reference evidence="2" key="1">
    <citation type="journal article" date="2020" name="MBio">
        <title>Horizontal gene transfer to a defensive symbiont with a reduced genome amongst a multipartite beetle microbiome.</title>
        <authorList>
            <person name="Waterworth S.C."/>
            <person name="Florez L.V."/>
            <person name="Rees E.R."/>
            <person name="Hertweck C."/>
            <person name="Kaltenpoth M."/>
            <person name="Kwan J.C."/>
        </authorList>
    </citation>
    <scope>NUCLEOTIDE SEQUENCE [LARGE SCALE GENOMIC DNA]</scope>
</reference>
<comment type="caution">
    <text evidence="1">The sequence shown here is derived from an EMBL/GenBank/DDBJ whole genome shotgun (WGS) entry which is preliminary data.</text>
</comment>
<protein>
    <submittedName>
        <fullName evidence="1">Uncharacterized protein</fullName>
    </submittedName>
</protein>
<gene>
    <name evidence="1" type="ORF">GAK31_01705</name>
</gene>
<evidence type="ECO:0000313" key="2">
    <source>
        <dbReference type="Proteomes" id="UP000487117"/>
    </source>
</evidence>
<accession>A0A7V8FI87</accession>